<evidence type="ECO:0000313" key="1">
    <source>
        <dbReference type="EMBL" id="JAH20809.1"/>
    </source>
</evidence>
<reference evidence="1" key="2">
    <citation type="journal article" date="2015" name="Fish Shellfish Immunol.">
        <title>Early steps in the European eel (Anguilla anguilla)-Vibrio vulnificus interaction in the gills: Role of the RtxA13 toxin.</title>
        <authorList>
            <person name="Callol A."/>
            <person name="Pajuelo D."/>
            <person name="Ebbesson L."/>
            <person name="Teles M."/>
            <person name="MacKenzie S."/>
            <person name="Amaro C."/>
        </authorList>
    </citation>
    <scope>NUCLEOTIDE SEQUENCE</scope>
</reference>
<reference evidence="1" key="1">
    <citation type="submission" date="2014-11" db="EMBL/GenBank/DDBJ databases">
        <authorList>
            <person name="Amaro Gonzalez C."/>
        </authorList>
    </citation>
    <scope>NUCLEOTIDE SEQUENCE</scope>
</reference>
<proteinExistence type="predicted"/>
<sequence length="29" mass="3380">MKHLIFTGKTNKIHKNKVQKVQKMCSPVI</sequence>
<name>A0A0E9QVG2_ANGAN</name>
<organism evidence="1">
    <name type="scientific">Anguilla anguilla</name>
    <name type="common">European freshwater eel</name>
    <name type="synonym">Muraena anguilla</name>
    <dbReference type="NCBI Taxonomy" id="7936"/>
    <lineage>
        <taxon>Eukaryota</taxon>
        <taxon>Metazoa</taxon>
        <taxon>Chordata</taxon>
        <taxon>Craniata</taxon>
        <taxon>Vertebrata</taxon>
        <taxon>Euteleostomi</taxon>
        <taxon>Actinopterygii</taxon>
        <taxon>Neopterygii</taxon>
        <taxon>Teleostei</taxon>
        <taxon>Anguilliformes</taxon>
        <taxon>Anguillidae</taxon>
        <taxon>Anguilla</taxon>
    </lineage>
</organism>
<protein>
    <submittedName>
        <fullName evidence="1">Uncharacterized protein</fullName>
    </submittedName>
</protein>
<dbReference type="AlphaFoldDB" id="A0A0E9QVG2"/>
<accession>A0A0E9QVG2</accession>
<dbReference type="EMBL" id="GBXM01087768">
    <property type="protein sequence ID" value="JAH20809.1"/>
    <property type="molecule type" value="Transcribed_RNA"/>
</dbReference>